<dbReference type="AlphaFoldDB" id="D8PZT3"/>
<dbReference type="InterPro" id="IPR046541">
    <property type="entry name" value="DUF6606"/>
</dbReference>
<feature type="domain" description="DUF6606" evidence="1">
    <location>
        <begin position="54"/>
        <end position="133"/>
    </location>
</feature>
<evidence type="ECO:0000259" key="1">
    <source>
        <dbReference type="Pfam" id="PF20255"/>
    </source>
</evidence>
<keyword evidence="3" id="KW-1185">Reference proteome</keyword>
<dbReference type="InParanoid" id="D8PZT3"/>
<dbReference type="HOGENOM" id="CLU_1647829_0_0_1"/>
<dbReference type="EMBL" id="GL377304">
    <property type="protein sequence ID" value="EFI99497.1"/>
    <property type="molecule type" value="Genomic_DNA"/>
</dbReference>
<organism evidence="3">
    <name type="scientific">Schizophyllum commune (strain H4-8 / FGSC 9210)</name>
    <name type="common">Split gill fungus</name>
    <dbReference type="NCBI Taxonomy" id="578458"/>
    <lineage>
        <taxon>Eukaryota</taxon>
        <taxon>Fungi</taxon>
        <taxon>Dikarya</taxon>
        <taxon>Basidiomycota</taxon>
        <taxon>Agaricomycotina</taxon>
        <taxon>Agaricomycetes</taxon>
        <taxon>Agaricomycetidae</taxon>
        <taxon>Agaricales</taxon>
        <taxon>Schizophyllaceae</taxon>
        <taxon>Schizophyllum</taxon>
    </lineage>
</organism>
<evidence type="ECO:0000313" key="2">
    <source>
        <dbReference type="EMBL" id="EFI99497.1"/>
    </source>
</evidence>
<name>D8PZT3_SCHCM</name>
<dbReference type="Proteomes" id="UP000007431">
    <property type="component" value="Unassembled WGS sequence"/>
</dbReference>
<dbReference type="VEuPathDB" id="FungiDB:SCHCODRAFT_01150513"/>
<accession>D8PZT3</accession>
<feature type="non-terminal residue" evidence="2">
    <location>
        <position position="161"/>
    </location>
</feature>
<protein>
    <recommendedName>
        <fullName evidence="1">DUF6606 domain-containing protein</fullName>
    </recommendedName>
</protein>
<reference evidence="2 3" key="1">
    <citation type="journal article" date="2010" name="Nat. Biotechnol.">
        <title>Genome sequence of the model mushroom Schizophyllum commune.</title>
        <authorList>
            <person name="Ohm R.A."/>
            <person name="de Jong J.F."/>
            <person name="Lugones L.G."/>
            <person name="Aerts A."/>
            <person name="Kothe E."/>
            <person name="Stajich J.E."/>
            <person name="de Vries R.P."/>
            <person name="Record E."/>
            <person name="Levasseur A."/>
            <person name="Baker S.E."/>
            <person name="Bartholomew K.A."/>
            <person name="Coutinho P.M."/>
            <person name="Erdmann S."/>
            <person name="Fowler T.J."/>
            <person name="Gathman A.C."/>
            <person name="Lombard V."/>
            <person name="Henrissat B."/>
            <person name="Knabe N."/>
            <person name="Kuees U."/>
            <person name="Lilly W.W."/>
            <person name="Lindquist E."/>
            <person name="Lucas S."/>
            <person name="Magnuson J.K."/>
            <person name="Piumi F."/>
            <person name="Raudaskoski M."/>
            <person name="Salamov A."/>
            <person name="Schmutz J."/>
            <person name="Schwarze F.W.M.R."/>
            <person name="vanKuyk P.A."/>
            <person name="Horton J.S."/>
            <person name="Grigoriev I.V."/>
            <person name="Woesten H.A.B."/>
        </authorList>
    </citation>
    <scope>NUCLEOTIDE SEQUENCE [LARGE SCALE GENOMIC DNA]</scope>
    <source>
        <strain evidence="3">H4-8 / FGSC 9210</strain>
    </source>
</reference>
<proteinExistence type="predicted"/>
<dbReference type="STRING" id="578458.D8PZT3"/>
<dbReference type="OMA" id="QFDKSFF"/>
<sequence>MSIEPGADDIHYRIHHLFLPPKLPQKDDRSPKRDRNLISNFLACAQEFLSALQDFLSTVVRSFSGDQPDERLSHTDYVTKRLGDHVLWSSAKLPWRRSPLLLVLKVAMQTALVDVPAQYGYKAFMTFLLCRTLREAAMAGTVVDDLLYVMNAKVAQRIYKL</sequence>
<dbReference type="Pfam" id="PF20255">
    <property type="entry name" value="DUF6606"/>
    <property type="match status" value="1"/>
</dbReference>
<gene>
    <name evidence="2" type="ORF">SCHCODRAFT_52695</name>
</gene>
<evidence type="ECO:0000313" key="3">
    <source>
        <dbReference type="Proteomes" id="UP000007431"/>
    </source>
</evidence>